<dbReference type="InterPro" id="IPR002018">
    <property type="entry name" value="CarbesteraseB"/>
</dbReference>
<keyword evidence="3" id="KW-1185">Reference proteome</keyword>
<dbReference type="PANTHER" id="PTHR11559">
    <property type="entry name" value="CARBOXYLESTERASE"/>
    <property type="match status" value="1"/>
</dbReference>
<dbReference type="InterPro" id="IPR029058">
    <property type="entry name" value="AB_hydrolase_fold"/>
</dbReference>
<dbReference type="Pfam" id="PF00135">
    <property type="entry name" value="COesterase"/>
    <property type="match status" value="1"/>
</dbReference>
<accession>A0ABT1JGA0</accession>
<gene>
    <name evidence="2" type="ORF">G443_001794</name>
</gene>
<dbReference type="Gene3D" id="3.40.50.1820">
    <property type="entry name" value="alpha/beta hydrolase"/>
    <property type="match status" value="1"/>
</dbReference>
<evidence type="ECO:0000259" key="1">
    <source>
        <dbReference type="Pfam" id="PF00135"/>
    </source>
</evidence>
<comment type="caution">
    <text evidence="2">The sequence shown here is derived from an EMBL/GenBank/DDBJ whole genome shotgun (WGS) entry which is preliminary data.</text>
</comment>
<dbReference type="SUPFAM" id="SSF53474">
    <property type="entry name" value="alpha/beta-Hydrolases"/>
    <property type="match status" value="1"/>
</dbReference>
<dbReference type="InterPro" id="IPR050309">
    <property type="entry name" value="Type-B_Carboxylest/Lipase"/>
</dbReference>
<feature type="domain" description="Carboxylesterase type B" evidence="1">
    <location>
        <begin position="4"/>
        <end position="449"/>
    </location>
</feature>
<protein>
    <submittedName>
        <fullName evidence="2">Para-nitrobenzyl esterase</fullName>
    </submittedName>
</protein>
<sequence>MRREITTTSGRVRGRQAAPGVRAHLGIPYADPPFGPLRFRPPRPRRPWAGVRDCVTFGPVAPQSARLTGLPVWAADEEDILTLNVWAPAGSGGPWPVLTWFHGGAYTFGSSAQPDFDGARLAATGMVVVTVNYRLGFEGFGHLPGTPDNRGLLDQLAALDWVAANIAEFGGDPDRVTAAGQSAGAGSVLALAASDRATPFHRAILHSPPQGFRSPAEAATVADRIATAAGVRPADLGSAPPEALVRAADLVAGDHSAGRWPGRWRHDPVLYGPVVDGELLRADPAPSLAQGAAAGTPLLVTHTTEEYWLFHAVGGLNPVRTEGELARFADDLGLPAALPAGYRRLLPNATVEELWLTIFGDLRYGEYATRLVESQVAAGGAAWLALFDRRRDASGQRVRAWHHADVPFVFGTLDAPGADFLIGAVGTDEHRLARHVGAAVLRFAAHGDPGWTPFHGGTGPVEVWGGEPRSVPATDPARRALWEDVPLGPAPA</sequence>
<dbReference type="RefSeq" id="WP_155886134.1">
    <property type="nucleotide sequence ID" value="NZ_AUBJ02000001.1"/>
</dbReference>
<dbReference type="EMBL" id="AUBJ02000001">
    <property type="protein sequence ID" value="MCP2331524.1"/>
    <property type="molecule type" value="Genomic_DNA"/>
</dbReference>
<proteinExistence type="predicted"/>
<reference evidence="2 3" key="1">
    <citation type="submission" date="2013-07" db="EMBL/GenBank/DDBJ databases">
        <authorList>
            <consortium name="DOE Joint Genome Institute"/>
            <person name="Reeve W."/>
            <person name="Huntemann M."/>
            <person name="Han J."/>
            <person name="Chen A."/>
            <person name="Kyrpides N."/>
            <person name="Mavromatis K."/>
            <person name="Markowitz V."/>
            <person name="Palaniappan K."/>
            <person name="Ivanova N."/>
            <person name="Schaumberg A."/>
            <person name="Pati A."/>
            <person name="Liolios K."/>
            <person name="Nordberg H.P."/>
            <person name="Cantor M.N."/>
            <person name="Hua S.X."/>
            <person name="Woyke T."/>
        </authorList>
    </citation>
    <scope>NUCLEOTIDE SEQUENCE [LARGE SCALE GENOMIC DNA]</scope>
    <source>
        <strain evidence="2 3">DSM 43889</strain>
    </source>
</reference>
<organism evidence="2 3">
    <name type="scientific">Actinoalloteichus caeruleus DSM 43889</name>
    <dbReference type="NCBI Taxonomy" id="1120930"/>
    <lineage>
        <taxon>Bacteria</taxon>
        <taxon>Bacillati</taxon>
        <taxon>Actinomycetota</taxon>
        <taxon>Actinomycetes</taxon>
        <taxon>Pseudonocardiales</taxon>
        <taxon>Pseudonocardiaceae</taxon>
        <taxon>Actinoalloteichus</taxon>
        <taxon>Actinoalloteichus cyanogriseus</taxon>
    </lineage>
</organism>
<name>A0ABT1JGA0_ACTCY</name>
<evidence type="ECO:0000313" key="3">
    <source>
        <dbReference type="Proteomes" id="UP000791080"/>
    </source>
</evidence>
<reference evidence="2 3" key="2">
    <citation type="submission" date="2022-06" db="EMBL/GenBank/DDBJ databases">
        <title>Genomic Encyclopedia of Type Strains, Phase I: the one thousand microbial genomes (KMG-I) project.</title>
        <authorList>
            <person name="Kyrpides N."/>
        </authorList>
    </citation>
    <scope>NUCLEOTIDE SEQUENCE [LARGE SCALE GENOMIC DNA]</scope>
    <source>
        <strain evidence="2 3">DSM 43889</strain>
    </source>
</reference>
<evidence type="ECO:0000313" key="2">
    <source>
        <dbReference type="EMBL" id="MCP2331524.1"/>
    </source>
</evidence>
<dbReference type="Proteomes" id="UP000791080">
    <property type="component" value="Unassembled WGS sequence"/>
</dbReference>